<dbReference type="PANTHER" id="PTHR44757">
    <property type="entry name" value="DIGUANYLATE CYCLASE DGCP"/>
    <property type="match status" value="1"/>
</dbReference>
<dbReference type="EMBL" id="JACTNF010000004">
    <property type="protein sequence ID" value="MBO1074143.1"/>
    <property type="molecule type" value="Genomic_DNA"/>
</dbReference>
<accession>A0ABS3K9K8</accession>
<dbReference type="Proteomes" id="UP001518990">
    <property type="component" value="Unassembled WGS sequence"/>
</dbReference>
<protein>
    <submittedName>
        <fullName evidence="5">EAL domain-containing protein</fullName>
    </submittedName>
</protein>
<keyword evidence="1" id="KW-1133">Transmembrane helix</keyword>
<dbReference type="SMART" id="SM00267">
    <property type="entry name" value="GGDEF"/>
    <property type="match status" value="1"/>
</dbReference>
<feature type="transmembrane region" description="Helical" evidence="1">
    <location>
        <begin position="183"/>
        <end position="203"/>
    </location>
</feature>
<dbReference type="InterPro" id="IPR043128">
    <property type="entry name" value="Rev_trsase/Diguanyl_cyclase"/>
</dbReference>
<evidence type="ECO:0000313" key="5">
    <source>
        <dbReference type="EMBL" id="MBO1074143.1"/>
    </source>
</evidence>
<feature type="domain" description="EAL" evidence="3">
    <location>
        <begin position="522"/>
        <end position="776"/>
    </location>
</feature>
<dbReference type="NCBIfam" id="TIGR00254">
    <property type="entry name" value="GGDEF"/>
    <property type="match status" value="1"/>
</dbReference>
<dbReference type="Gene3D" id="3.20.20.450">
    <property type="entry name" value="EAL domain"/>
    <property type="match status" value="1"/>
</dbReference>
<dbReference type="CDD" id="cd00130">
    <property type="entry name" value="PAS"/>
    <property type="match status" value="1"/>
</dbReference>
<dbReference type="Pfam" id="PF00990">
    <property type="entry name" value="GGDEF"/>
    <property type="match status" value="1"/>
</dbReference>
<dbReference type="InterPro" id="IPR000014">
    <property type="entry name" value="PAS"/>
</dbReference>
<dbReference type="InterPro" id="IPR052155">
    <property type="entry name" value="Biofilm_reg_signaling"/>
</dbReference>
<dbReference type="RefSeq" id="WP_207445726.1">
    <property type="nucleotide sequence ID" value="NZ_CP061091.1"/>
</dbReference>
<dbReference type="InterPro" id="IPR013656">
    <property type="entry name" value="PAS_4"/>
</dbReference>
<dbReference type="SMART" id="SM00052">
    <property type="entry name" value="EAL"/>
    <property type="match status" value="1"/>
</dbReference>
<dbReference type="InterPro" id="IPR035965">
    <property type="entry name" value="PAS-like_dom_sf"/>
</dbReference>
<keyword evidence="6" id="KW-1185">Reference proteome</keyword>
<dbReference type="CDD" id="cd01948">
    <property type="entry name" value="EAL"/>
    <property type="match status" value="1"/>
</dbReference>
<name>A0ABS3K9K8_9PROT</name>
<sequence length="782" mass="84208">MPPWLAELLDRRRTFRLGLGLAALLFVLSLGISLIRILDQYGAETRTQRNGLWIASQARVEIARLISLLERGAAAGEAAQAGLQFEILLSRIEMLGSPRMQEAQPDMAPLHQHLPGITAALLSARALLGQALEEEDAPALAAVLGALERAEGLLRWASPRFYREEQGAALDAANSLRSLHRTLLACLAGLVGSVALLIVLLLLESRRGRQLLRGAEAASRQREAERALRVLIDALPVMVSAYDDRGRYLYVNDAYRRFHGFGEEGAVIGCSPADLGVTLDAGMRRRLRGQAAEPFAEYQAAGSDGRQRILLATAATVADGPGGPDRVVHVALDIAGRSAAGEQARRLAEHDLLTGLPNRLLFGKRLRQALATARQIGAEGGFALHAIDLDRFKEVNDSLGHQAGDRLLMAAAERMRACLEEGDTLARLGGDEFAVIQRAVSGPWDGARLSARLVAALARPFELNGRTLHSGGSIGSALMPAHGDTAEELLQRADIALCRAKAEGRGRAVIFSPEMEVALVERRALEADLRQALAEEALSLVYQPKFRLGGEVAPIGCEALLRWRHPGRGMVSPALFVPVAEESGLATTLSRFVLRRACEQIRAWQRQGLAIPVAVNLSALHFASDQAVALVDEALAATGVPARLLEVEVTEGVFIRDAQAARIALEELRARGVRVALDDFGTGYSSLSYLQHLPFDVVKVDRAFVQDLLPGGSGVRIVDAIVRLVHGLGAEVVAEGVERQDQLDLLAHLGCDAAQGYLLGRPMPPEHLAALFRVPPMPQLDT</sequence>
<dbReference type="InterPro" id="IPR001633">
    <property type="entry name" value="EAL_dom"/>
</dbReference>
<dbReference type="SUPFAM" id="SSF55785">
    <property type="entry name" value="PYP-like sensor domain (PAS domain)"/>
    <property type="match status" value="1"/>
</dbReference>
<dbReference type="Gene3D" id="3.30.70.270">
    <property type="match status" value="1"/>
</dbReference>
<dbReference type="InterPro" id="IPR029787">
    <property type="entry name" value="Nucleotide_cyclase"/>
</dbReference>
<evidence type="ECO:0000256" key="1">
    <source>
        <dbReference type="SAM" id="Phobius"/>
    </source>
</evidence>
<evidence type="ECO:0000259" key="4">
    <source>
        <dbReference type="PROSITE" id="PS50887"/>
    </source>
</evidence>
<evidence type="ECO:0000259" key="2">
    <source>
        <dbReference type="PROSITE" id="PS50112"/>
    </source>
</evidence>
<reference evidence="5 6" key="1">
    <citation type="submission" date="2020-09" db="EMBL/GenBank/DDBJ databases">
        <title>Roseomonas.</title>
        <authorList>
            <person name="Zhu W."/>
        </authorList>
    </citation>
    <scope>NUCLEOTIDE SEQUENCE [LARGE SCALE GENOMIC DNA]</scope>
    <source>
        <strain evidence="5 6">1311</strain>
    </source>
</reference>
<evidence type="ECO:0000259" key="3">
    <source>
        <dbReference type="PROSITE" id="PS50883"/>
    </source>
</evidence>
<keyword evidence="1" id="KW-0472">Membrane</keyword>
<dbReference type="SUPFAM" id="SSF141868">
    <property type="entry name" value="EAL domain-like"/>
    <property type="match status" value="1"/>
</dbReference>
<dbReference type="SUPFAM" id="SSF55073">
    <property type="entry name" value="Nucleotide cyclase"/>
    <property type="match status" value="1"/>
</dbReference>
<comment type="caution">
    <text evidence="5">The sequence shown here is derived from an EMBL/GenBank/DDBJ whole genome shotgun (WGS) entry which is preliminary data.</text>
</comment>
<dbReference type="PROSITE" id="PS50112">
    <property type="entry name" value="PAS"/>
    <property type="match status" value="1"/>
</dbReference>
<feature type="domain" description="GGDEF" evidence="4">
    <location>
        <begin position="380"/>
        <end position="513"/>
    </location>
</feature>
<feature type="transmembrane region" description="Helical" evidence="1">
    <location>
        <begin position="15"/>
        <end position="38"/>
    </location>
</feature>
<feature type="domain" description="PAS" evidence="2">
    <location>
        <begin position="224"/>
        <end position="264"/>
    </location>
</feature>
<dbReference type="PROSITE" id="PS50883">
    <property type="entry name" value="EAL"/>
    <property type="match status" value="1"/>
</dbReference>
<dbReference type="InterPro" id="IPR035919">
    <property type="entry name" value="EAL_sf"/>
</dbReference>
<dbReference type="PANTHER" id="PTHR44757:SF2">
    <property type="entry name" value="BIOFILM ARCHITECTURE MAINTENANCE PROTEIN MBAA"/>
    <property type="match status" value="1"/>
</dbReference>
<dbReference type="CDD" id="cd01949">
    <property type="entry name" value="GGDEF"/>
    <property type="match status" value="1"/>
</dbReference>
<dbReference type="Pfam" id="PF00563">
    <property type="entry name" value="EAL"/>
    <property type="match status" value="1"/>
</dbReference>
<dbReference type="Gene3D" id="3.30.450.20">
    <property type="entry name" value="PAS domain"/>
    <property type="match status" value="1"/>
</dbReference>
<dbReference type="Pfam" id="PF08448">
    <property type="entry name" value="PAS_4"/>
    <property type="match status" value="1"/>
</dbReference>
<evidence type="ECO:0000313" key="6">
    <source>
        <dbReference type="Proteomes" id="UP001518990"/>
    </source>
</evidence>
<keyword evidence="1" id="KW-0812">Transmembrane</keyword>
<organism evidence="5 6">
    <name type="scientific">Roseomonas marmotae</name>
    <dbReference type="NCBI Taxonomy" id="2768161"/>
    <lineage>
        <taxon>Bacteria</taxon>
        <taxon>Pseudomonadati</taxon>
        <taxon>Pseudomonadota</taxon>
        <taxon>Alphaproteobacteria</taxon>
        <taxon>Acetobacterales</taxon>
        <taxon>Roseomonadaceae</taxon>
        <taxon>Roseomonas</taxon>
    </lineage>
</organism>
<proteinExistence type="predicted"/>
<gene>
    <name evidence="5" type="ORF">IAI60_05950</name>
</gene>
<dbReference type="PROSITE" id="PS50887">
    <property type="entry name" value="GGDEF"/>
    <property type="match status" value="1"/>
</dbReference>
<dbReference type="NCBIfam" id="TIGR00229">
    <property type="entry name" value="sensory_box"/>
    <property type="match status" value="1"/>
</dbReference>
<dbReference type="InterPro" id="IPR000160">
    <property type="entry name" value="GGDEF_dom"/>
</dbReference>